<proteinExistence type="predicted"/>
<evidence type="ECO:0008006" key="3">
    <source>
        <dbReference type="Google" id="ProtNLM"/>
    </source>
</evidence>
<sequence length="271" mass="30426">MKSDGLFSSASLLYAVFVEHLRESILATIVYYDILNFPLTLFEIKKFLIHPARLRPAAQSSVEAPPSLSDIQKEIDGLAAAKKVVQQNGFYFLNGRNNLCVQRAEKEKISAQKWKKLLKTARWFAAVPYLRGIFVGGSMAINNTAEEGDFDILAVARVGRLYTCRLFLSLAASLFGARRKRFDKVAPDKFCFNHYIVDTVPGIEHQSLFNAQSYASLTPILAGEELFEKFYGANEWIQNFILSFEPSGKFVFKKIKPNPILAETAKIGEAV</sequence>
<name>A0A1F8EXF8_9BACT</name>
<dbReference type="AlphaFoldDB" id="A0A1F8EXF8"/>
<comment type="caution">
    <text evidence="1">The sequence shown here is derived from an EMBL/GenBank/DDBJ whole genome shotgun (WGS) entry which is preliminary data.</text>
</comment>
<feature type="non-terminal residue" evidence="1">
    <location>
        <position position="271"/>
    </location>
</feature>
<dbReference type="EMBL" id="MGJJ01000011">
    <property type="protein sequence ID" value="OGN05551.1"/>
    <property type="molecule type" value="Genomic_DNA"/>
</dbReference>
<accession>A0A1F8EXF8</accession>
<evidence type="ECO:0000313" key="2">
    <source>
        <dbReference type="Proteomes" id="UP000177419"/>
    </source>
</evidence>
<reference evidence="1 2" key="1">
    <citation type="journal article" date="2016" name="Nat. Commun.">
        <title>Thousands of microbial genomes shed light on interconnected biogeochemical processes in an aquifer system.</title>
        <authorList>
            <person name="Anantharaman K."/>
            <person name="Brown C.T."/>
            <person name="Hug L.A."/>
            <person name="Sharon I."/>
            <person name="Castelle C.J."/>
            <person name="Probst A.J."/>
            <person name="Thomas B.C."/>
            <person name="Singh A."/>
            <person name="Wilkins M.J."/>
            <person name="Karaoz U."/>
            <person name="Brodie E.L."/>
            <person name="Williams K.H."/>
            <person name="Hubbard S.S."/>
            <person name="Banfield J.F."/>
        </authorList>
    </citation>
    <scope>NUCLEOTIDE SEQUENCE [LARGE SCALE GENOMIC DNA]</scope>
</reference>
<evidence type="ECO:0000313" key="1">
    <source>
        <dbReference type="EMBL" id="OGN05551.1"/>
    </source>
</evidence>
<dbReference type="STRING" id="1802669.A2746_00895"/>
<gene>
    <name evidence="1" type="ORF">A2746_00895</name>
</gene>
<protein>
    <recommendedName>
        <fullName evidence="3">Polymerase nucleotidyl transferase domain-containing protein</fullName>
    </recommendedName>
</protein>
<organism evidence="1 2">
    <name type="scientific">Candidatus Yanofskybacteria bacterium RIFCSPHIGHO2_01_FULL_44_22</name>
    <dbReference type="NCBI Taxonomy" id="1802669"/>
    <lineage>
        <taxon>Bacteria</taxon>
        <taxon>Candidatus Yanofskyibacteriota</taxon>
    </lineage>
</organism>
<dbReference type="Proteomes" id="UP000177419">
    <property type="component" value="Unassembled WGS sequence"/>
</dbReference>